<dbReference type="SUPFAM" id="SSF52374">
    <property type="entry name" value="Nucleotidylyl transferase"/>
    <property type="match status" value="1"/>
</dbReference>
<feature type="binding site" evidence="3">
    <location>
        <position position="189"/>
    </location>
    <ligand>
        <name>ATP</name>
        <dbReference type="ChEBI" id="CHEBI:30616"/>
    </ligand>
</feature>
<evidence type="ECO:0000313" key="5">
    <source>
        <dbReference type="Proteomes" id="UP001203004"/>
    </source>
</evidence>
<dbReference type="Gene3D" id="3.40.50.620">
    <property type="entry name" value="HUPs"/>
    <property type="match status" value="1"/>
</dbReference>
<evidence type="ECO:0000256" key="3">
    <source>
        <dbReference type="HAMAP-Rule" id="MF_01539"/>
    </source>
</evidence>
<comment type="similarity">
    <text evidence="3">Belongs to the TmcAL family.</text>
</comment>
<comment type="subcellular location">
    <subcellularLocation>
        <location evidence="3">Cytoplasm</location>
    </subcellularLocation>
</comment>
<keyword evidence="3" id="KW-0547">Nucleotide-binding</keyword>
<name>A0ABT0M7X0_9BACL</name>
<dbReference type="NCBIfam" id="NF010191">
    <property type="entry name" value="PRK13670.1"/>
    <property type="match status" value="1"/>
</dbReference>
<dbReference type="EC" id="6.3.4.-" evidence="3"/>
<comment type="function">
    <text evidence="3">Catalyzes the formation of N(4)-acetylcytidine (ac(4)C) at the wobble position of elongator tRNA(Met), using acetate and ATP as substrates. First activates an acetate ion to form acetyladenylate (Ac-AMP) and then transfers the acetyl group to tRNA to form ac(4)C34.</text>
</comment>
<dbReference type="EMBL" id="JAMAST010000002">
    <property type="protein sequence ID" value="MCL1630957.1"/>
    <property type="molecule type" value="Genomic_DNA"/>
</dbReference>
<reference evidence="4 5" key="1">
    <citation type="submission" date="2022-05" db="EMBL/GenBank/DDBJ databases">
        <title>Sporolactobacillus sp nov CPB3-1, isolated from tree bark (Mangifera indica L.).</title>
        <authorList>
            <person name="Phuengjayaem S."/>
            <person name="Tanasupawat S."/>
        </authorList>
    </citation>
    <scope>NUCLEOTIDE SEQUENCE [LARGE SCALE GENOMIC DNA]</scope>
    <source>
        <strain evidence="4 5">CPB3-1</strain>
    </source>
</reference>
<keyword evidence="5" id="KW-1185">Reference proteome</keyword>
<dbReference type="Proteomes" id="UP001203004">
    <property type="component" value="Unassembled WGS sequence"/>
</dbReference>
<keyword evidence="3" id="KW-0820">tRNA-binding</keyword>
<dbReference type="InterPro" id="IPR008513">
    <property type="entry name" value="tRNA(Met)_cyd_acetate_ligase"/>
</dbReference>
<feature type="binding site" evidence="3">
    <location>
        <position position="101"/>
    </location>
    <ligand>
        <name>ATP</name>
        <dbReference type="ChEBI" id="CHEBI:30616"/>
    </ligand>
</feature>
<comment type="caution">
    <text evidence="3">Lacks conserved residue(s) required for the propagation of feature annotation.</text>
</comment>
<evidence type="ECO:0000313" key="4">
    <source>
        <dbReference type="EMBL" id="MCL1630957.1"/>
    </source>
</evidence>
<keyword evidence="3" id="KW-0067">ATP-binding</keyword>
<dbReference type="Pfam" id="PF05636">
    <property type="entry name" value="HIGH_NTase1"/>
    <property type="match status" value="1"/>
</dbReference>
<organism evidence="4 5">
    <name type="scientific">Sporolactobacillus mangiferae</name>
    <dbReference type="NCBI Taxonomy" id="2940498"/>
    <lineage>
        <taxon>Bacteria</taxon>
        <taxon>Bacillati</taxon>
        <taxon>Bacillota</taxon>
        <taxon>Bacilli</taxon>
        <taxon>Bacillales</taxon>
        <taxon>Sporolactobacillaceae</taxon>
        <taxon>Sporolactobacillus</taxon>
    </lineage>
</organism>
<keyword evidence="3" id="KW-0963">Cytoplasm</keyword>
<dbReference type="InterPro" id="IPR014729">
    <property type="entry name" value="Rossmann-like_a/b/a_fold"/>
</dbReference>
<dbReference type="RefSeq" id="WP_249097587.1">
    <property type="nucleotide sequence ID" value="NZ_JAMAST010000002.1"/>
</dbReference>
<keyword evidence="3" id="KW-0694">RNA-binding</keyword>
<gene>
    <name evidence="3" type="primary">tmcAL</name>
    <name evidence="4" type="ORF">M3N64_03230</name>
</gene>
<protein>
    <recommendedName>
        <fullName evidence="3">tRNA(Met) cytidine acetate ligase</fullName>
        <ecNumber evidence="3">6.3.4.-</ecNumber>
    </recommendedName>
</protein>
<sequence>MIIAGIVAEYNPLHNGHLYQLDTLRKQLNPDVTIAVMSGNFLQRGEPSLVSKWIRTRMALEAGIDLVLELPYVFAVGKADVFARGAVTILDRIGANRLIFGSECGRIEPFYNSLSLIHENKPIYNAHLIEAMAQGVSYPNAHAAAYRFIAQNCKKELVDLTQPNNNLGFQYVNAIDQLGSTMIPVTVRRKQTEHNDLSLDPDASIASATSIRTHLLSGRPLKRISNKLPVYTVAALQDAEKTNGYASWERFFPFLKYALLSSSKERLLSIYEMEEGIEHRLLDCIRTANSFHEFISRVKTKRYTWARLQRLCVHILTGASKHDAKPLALYGDPDSARLLGMSQKGQAYLSSIRKNSAFTIISKIRNYRSPMLELDIKAAQIYDYLAANRNATRTETGHPPLRYDQKNYE</sequence>
<comment type="catalytic activity">
    <reaction evidence="3">
        <text>cytidine(34) in elongator tRNA(Met) + acetate + ATP = N(4)-acetylcytidine(34) in elongator tRNA(Met) + AMP + diphosphate</text>
        <dbReference type="Rhea" id="RHEA:58144"/>
        <dbReference type="Rhea" id="RHEA-COMP:10693"/>
        <dbReference type="Rhea" id="RHEA-COMP:10694"/>
        <dbReference type="ChEBI" id="CHEBI:30089"/>
        <dbReference type="ChEBI" id="CHEBI:30616"/>
        <dbReference type="ChEBI" id="CHEBI:33019"/>
        <dbReference type="ChEBI" id="CHEBI:74900"/>
        <dbReference type="ChEBI" id="CHEBI:82748"/>
        <dbReference type="ChEBI" id="CHEBI:456215"/>
    </reaction>
</comment>
<feature type="binding site" evidence="3">
    <location>
        <begin position="7"/>
        <end position="20"/>
    </location>
    <ligand>
        <name>ATP</name>
        <dbReference type="ChEBI" id="CHEBI:30616"/>
    </ligand>
</feature>
<keyword evidence="1 3" id="KW-0436">Ligase</keyword>
<accession>A0ABT0M7X0</accession>
<comment type="caution">
    <text evidence="4">The sequence shown here is derived from an EMBL/GenBank/DDBJ whole genome shotgun (WGS) entry which is preliminary data.</text>
</comment>
<dbReference type="PANTHER" id="PTHR37825">
    <property type="entry name" value="TRNA(MET) CYTIDINE ACETATE LIGASE"/>
    <property type="match status" value="1"/>
</dbReference>
<keyword evidence="2 3" id="KW-0819">tRNA processing</keyword>
<proteinExistence type="inferred from homology"/>
<feature type="binding site" evidence="3">
    <location>
        <position position="164"/>
    </location>
    <ligand>
        <name>ATP</name>
        <dbReference type="ChEBI" id="CHEBI:30616"/>
    </ligand>
</feature>
<evidence type="ECO:0000256" key="2">
    <source>
        <dbReference type="ARBA" id="ARBA00022694"/>
    </source>
</evidence>
<dbReference type="PANTHER" id="PTHR37825:SF1">
    <property type="entry name" value="TRNA(MET) CYTIDINE ACETATE LIGASE"/>
    <property type="match status" value="1"/>
</dbReference>
<evidence type="ECO:0000256" key="1">
    <source>
        <dbReference type="ARBA" id="ARBA00022598"/>
    </source>
</evidence>
<dbReference type="HAMAP" id="MF_01539">
    <property type="entry name" value="TmcAL"/>
    <property type="match status" value="1"/>
</dbReference>